<dbReference type="InterPro" id="IPR036986">
    <property type="entry name" value="S4_RNA-bd_sf"/>
</dbReference>
<keyword evidence="4 7" id="KW-0413">Isomerase</keyword>
<reference evidence="9" key="1">
    <citation type="journal article" date="2020" name="Appl. Environ. Microbiol.">
        <title>Medium-Chain Fatty Acid Synthesis by 'Candidatus Weimeria bifida' gen. nov., sp. nov., and 'Candidatus Pseudoramibacter fermentans' sp. nov.</title>
        <authorList>
            <person name="Scarborough M.J."/>
            <person name="Myers K.S."/>
            <person name="Donohue T.J."/>
            <person name="Noguera D.R."/>
        </authorList>
    </citation>
    <scope>NUCLEOTIDE SEQUENCE</scope>
    <source>
        <strain evidence="9">EUB1.1</strain>
    </source>
</reference>
<name>A0A6L5GR17_9FIRM</name>
<dbReference type="EMBL" id="VOGB01000004">
    <property type="protein sequence ID" value="MQM72701.1"/>
    <property type="molecule type" value="Genomic_DNA"/>
</dbReference>
<dbReference type="NCBIfam" id="TIGR00005">
    <property type="entry name" value="rluA_subfam"/>
    <property type="match status" value="1"/>
</dbReference>
<dbReference type="GO" id="GO:0120159">
    <property type="term" value="F:rRNA pseudouridine synthase activity"/>
    <property type="evidence" value="ECO:0007669"/>
    <property type="project" value="UniProtKB-ARBA"/>
</dbReference>
<evidence type="ECO:0000256" key="4">
    <source>
        <dbReference type="ARBA" id="ARBA00023235"/>
    </source>
</evidence>
<dbReference type="SUPFAM" id="SSF55120">
    <property type="entry name" value="Pseudouridine synthase"/>
    <property type="match status" value="1"/>
</dbReference>
<dbReference type="Pfam" id="PF00849">
    <property type="entry name" value="PseudoU_synth_2"/>
    <property type="match status" value="1"/>
</dbReference>
<evidence type="ECO:0000256" key="1">
    <source>
        <dbReference type="ARBA" id="ARBA00000073"/>
    </source>
</evidence>
<dbReference type="Gene3D" id="3.30.2350.10">
    <property type="entry name" value="Pseudouridine synthase"/>
    <property type="match status" value="1"/>
</dbReference>
<dbReference type="PROSITE" id="PS50889">
    <property type="entry name" value="S4"/>
    <property type="match status" value="1"/>
</dbReference>
<proteinExistence type="inferred from homology"/>
<evidence type="ECO:0000256" key="2">
    <source>
        <dbReference type="ARBA" id="ARBA00010876"/>
    </source>
</evidence>
<comment type="caution">
    <text evidence="9">The sequence shown here is derived from an EMBL/GenBank/DDBJ whole genome shotgun (WGS) entry which is preliminary data.</text>
</comment>
<evidence type="ECO:0000256" key="5">
    <source>
        <dbReference type="PIRSR" id="PIRSR606225-1"/>
    </source>
</evidence>
<evidence type="ECO:0000259" key="8">
    <source>
        <dbReference type="SMART" id="SM00363"/>
    </source>
</evidence>
<sequence length="315" mass="35061">MIDDTTQQIDERVQLIVQTDEDRARLDRFCSAHLTNLSRSYVKTLIKKECVQVNGQIKKASHALNAGDVVTVAIPAPEEAGIQAEDIPLNIVYEDDDVIVVDKPSGMVVHPAPGTPSGTLVNALMAHTDQLSTINGVKRPGIVHRIDKDTSGLLVVAKNDHAHQFLAEQLAAHEMVRQYHGLVRGNIAEETGTVDMPLGRHPKERIKMAVVEDGRHAVTHFTVVKRFGQYTEMIFRLETGRTHQIRVHMQAIGHPLVGDPLYGARRKEPFKTDGQLLHAEKLGFVHPTTKKLMVFTSPLPPIFEEALAYCRRHAM</sequence>
<accession>A0A6L5GR17</accession>
<dbReference type="GO" id="GO:0003723">
    <property type="term" value="F:RNA binding"/>
    <property type="evidence" value="ECO:0007669"/>
    <property type="project" value="UniProtKB-KW"/>
</dbReference>
<organism evidence="9 10">
    <name type="scientific">Candidatus Pseudoramibacter fermentans</name>
    <dbReference type="NCBI Taxonomy" id="2594427"/>
    <lineage>
        <taxon>Bacteria</taxon>
        <taxon>Bacillati</taxon>
        <taxon>Bacillota</taxon>
        <taxon>Clostridia</taxon>
        <taxon>Eubacteriales</taxon>
        <taxon>Eubacteriaceae</taxon>
        <taxon>Pseudoramibacter</taxon>
    </lineage>
</organism>
<dbReference type="Gene3D" id="3.10.290.10">
    <property type="entry name" value="RNA-binding S4 domain"/>
    <property type="match status" value="1"/>
</dbReference>
<dbReference type="Proteomes" id="UP000473648">
    <property type="component" value="Unassembled WGS sequence"/>
</dbReference>
<dbReference type="AlphaFoldDB" id="A0A6L5GR17"/>
<keyword evidence="10" id="KW-1185">Reference proteome</keyword>
<dbReference type="InterPro" id="IPR050188">
    <property type="entry name" value="RluA_PseudoU_synthase"/>
</dbReference>
<dbReference type="InterPro" id="IPR020103">
    <property type="entry name" value="PsdUridine_synth_cat_dom_sf"/>
</dbReference>
<dbReference type="InterPro" id="IPR006145">
    <property type="entry name" value="PsdUridine_synth_RsuA/RluA"/>
</dbReference>
<feature type="domain" description="RNA-binding S4" evidence="8">
    <location>
        <begin position="24"/>
        <end position="81"/>
    </location>
</feature>
<dbReference type="GO" id="GO:0000455">
    <property type="term" value="P:enzyme-directed rRNA pseudouridine synthesis"/>
    <property type="evidence" value="ECO:0007669"/>
    <property type="project" value="TreeGrafter"/>
</dbReference>
<dbReference type="PANTHER" id="PTHR21600">
    <property type="entry name" value="MITOCHONDRIAL RNA PSEUDOURIDINE SYNTHASE"/>
    <property type="match status" value="1"/>
</dbReference>
<gene>
    <name evidence="9" type="ORF">FRC53_04615</name>
</gene>
<dbReference type="SMART" id="SM00363">
    <property type="entry name" value="S4"/>
    <property type="match status" value="1"/>
</dbReference>
<evidence type="ECO:0000256" key="3">
    <source>
        <dbReference type="ARBA" id="ARBA00022884"/>
    </source>
</evidence>
<evidence type="ECO:0000313" key="9">
    <source>
        <dbReference type="EMBL" id="MQM72701.1"/>
    </source>
</evidence>
<dbReference type="FunFam" id="3.30.2350.10:FF:000006">
    <property type="entry name" value="Pseudouridine synthase"/>
    <property type="match status" value="1"/>
</dbReference>
<comment type="function">
    <text evidence="7">Responsible for synthesis of pseudouridine from uracil.</text>
</comment>
<dbReference type="EC" id="5.4.99.-" evidence="7"/>
<dbReference type="PANTHER" id="PTHR21600:SF44">
    <property type="entry name" value="RIBOSOMAL LARGE SUBUNIT PSEUDOURIDINE SYNTHASE D"/>
    <property type="match status" value="1"/>
</dbReference>
<comment type="catalytic activity">
    <reaction evidence="1 7">
        <text>a uridine in RNA = a pseudouridine in RNA</text>
        <dbReference type="Rhea" id="RHEA:48348"/>
        <dbReference type="Rhea" id="RHEA-COMP:12068"/>
        <dbReference type="Rhea" id="RHEA-COMP:12069"/>
        <dbReference type="ChEBI" id="CHEBI:65314"/>
        <dbReference type="ChEBI" id="CHEBI:65315"/>
    </reaction>
</comment>
<dbReference type="SUPFAM" id="SSF55174">
    <property type="entry name" value="Alpha-L RNA-binding motif"/>
    <property type="match status" value="1"/>
</dbReference>
<dbReference type="CDD" id="cd00165">
    <property type="entry name" value="S4"/>
    <property type="match status" value="1"/>
</dbReference>
<dbReference type="CDD" id="cd02869">
    <property type="entry name" value="PseudoU_synth_RluA_like"/>
    <property type="match status" value="1"/>
</dbReference>
<dbReference type="InterPro" id="IPR006225">
    <property type="entry name" value="PsdUridine_synth_RluC/D"/>
</dbReference>
<feature type="active site" evidence="5">
    <location>
        <position position="147"/>
    </location>
</feature>
<evidence type="ECO:0000256" key="6">
    <source>
        <dbReference type="PROSITE-ProRule" id="PRU00182"/>
    </source>
</evidence>
<dbReference type="InterPro" id="IPR006224">
    <property type="entry name" value="PsdUridine_synth_RluA-like_CS"/>
</dbReference>
<protein>
    <recommendedName>
        <fullName evidence="7">Pseudouridine synthase</fullName>
        <ecNumber evidence="7">5.4.99.-</ecNumber>
    </recommendedName>
</protein>
<comment type="similarity">
    <text evidence="2 7">Belongs to the pseudouridine synthase RluA family.</text>
</comment>
<dbReference type="Pfam" id="PF01479">
    <property type="entry name" value="S4"/>
    <property type="match status" value="1"/>
</dbReference>
<keyword evidence="3 6" id="KW-0694">RNA-binding</keyword>
<evidence type="ECO:0000256" key="7">
    <source>
        <dbReference type="RuleBase" id="RU362028"/>
    </source>
</evidence>
<dbReference type="InterPro" id="IPR002942">
    <property type="entry name" value="S4_RNA-bd"/>
</dbReference>
<evidence type="ECO:0000313" key="10">
    <source>
        <dbReference type="Proteomes" id="UP000473648"/>
    </source>
</evidence>
<dbReference type="PROSITE" id="PS01129">
    <property type="entry name" value="PSI_RLU"/>
    <property type="match status" value="1"/>
</dbReference>